<evidence type="ECO:0000256" key="1">
    <source>
        <dbReference type="ARBA" id="ARBA00001968"/>
    </source>
</evidence>
<reference evidence="5 6" key="1">
    <citation type="submission" date="2020-12" db="EMBL/GenBank/DDBJ databases">
        <title>Identification and biosynthesis of polyene macrolides produced by Streptomyces alfalfae Men-myco-93-63.</title>
        <authorList>
            <person name="Liu D."/>
            <person name="Li Y."/>
            <person name="Liu L."/>
            <person name="Han X."/>
            <person name="Shen F."/>
        </authorList>
    </citation>
    <scope>NUCLEOTIDE SEQUENCE [LARGE SCALE GENOMIC DNA]</scope>
    <source>
        <strain evidence="5 6">Men-myco-93-63</strain>
    </source>
</reference>
<organism evidence="5 6">
    <name type="scientific">Streptomyces alfalfae</name>
    <dbReference type="NCBI Taxonomy" id="1642299"/>
    <lineage>
        <taxon>Bacteria</taxon>
        <taxon>Bacillati</taxon>
        <taxon>Actinomycetota</taxon>
        <taxon>Actinomycetes</taxon>
        <taxon>Kitasatosporales</taxon>
        <taxon>Streptomycetaceae</taxon>
        <taxon>Streptomyces</taxon>
    </lineage>
</organism>
<evidence type="ECO:0000256" key="2">
    <source>
        <dbReference type="ARBA" id="ARBA00022723"/>
    </source>
</evidence>
<sequence length="254" mass="28607">MLIYRSGIDLSSFTLRFLAGQLRSRHRRQGTRWRRLPPGHQALLVLAHLRKGDTYAQLAAGFGIGTATAYRYIREAIEVLSVLAPTLQQAMDEARRKAFLILDGTLLPIDRIAADRPYYSGKHKRHGMNVQLIADPHGKLLWASPALPGATHDLTAARTHGIVEALNTTGLTTWADRAYQAAGRHIRVPIRGRKLKRWQRHHNTTHAKIRCVGEQAVATLKGWRVLRKIRCSTNRITDLVRAVLTLHLARSTPR</sequence>
<dbReference type="InterPro" id="IPR027805">
    <property type="entry name" value="Transposase_HTH_dom"/>
</dbReference>
<evidence type="ECO:0000313" key="6">
    <source>
        <dbReference type="Proteomes" id="UP000596130"/>
    </source>
</evidence>
<feature type="domain" description="Transposase Helix-turn-helix" evidence="4">
    <location>
        <begin position="34"/>
        <end position="83"/>
    </location>
</feature>
<dbReference type="InterPro" id="IPR027806">
    <property type="entry name" value="HARBI1_dom"/>
</dbReference>
<dbReference type="EMBL" id="CP065959">
    <property type="protein sequence ID" value="QQC92627.1"/>
    <property type="molecule type" value="Genomic_DNA"/>
</dbReference>
<evidence type="ECO:0000259" key="4">
    <source>
        <dbReference type="Pfam" id="PF13613"/>
    </source>
</evidence>
<gene>
    <name evidence="5" type="ORF">I8755_32790</name>
</gene>
<dbReference type="RefSeq" id="WP_198504300.1">
    <property type="nucleotide sequence ID" value="NZ_CP065959.1"/>
</dbReference>
<name>A0A7T4U1L5_9ACTN</name>
<dbReference type="Pfam" id="PF13359">
    <property type="entry name" value="DDE_Tnp_4"/>
    <property type="match status" value="1"/>
</dbReference>
<feature type="domain" description="DDE Tnp4" evidence="3">
    <location>
        <begin position="102"/>
        <end position="247"/>
    </location>
</feature>
<proteinExistence type="predicted"/>
<evidence type="ECO:0000313" key="5">
    <source>
        <dbReference type="EMBL" id="QQC92627.1"/>
    </source>
</evidence>
<dbReference type="AlphaFoldDB" id="A0A7T4U1L5"/>
<keyword evidence="2" id="KW-0479">Metal-binding</keyword>
<accession>A0A7T4U1L5</accession>
<evidence type="ECO:0000259" key="3">
    <source>
        <dbReference type="Pfam" id="PF13359"/>
    </source>
</evidence>
<protein>
    <submittedName>
        <fullName evidence="5">Transposase</fullName>
    </submittedName>
</protein>
<dbReference type="Proteomes" id="UP000596130">
    <property type="component" value="Chromosome"/>
</dbReference>
<comment type="cofactor">
    <cofactor evidence="1">
        <name>a divalent metal cation</name>
        <dbReference type="ChEBI" id="CHEBI:60240"/>
    </cofactor>
</comment>
<dbReference type="GO" id="GO:0046872">
    <property type="term" value="F:metal ion binding"/>
    <property type="evidence" value="ECO:0007669"/>
    <property type="project" value="UniProtKB-KW"/>
</dbReference>
<dbReference type="Pfam" id="PF13613">
    <property type="entry name" value="HTH_Tnp_4"/>
    <property type="match status" value="1"/>
</dbReference>